<accession>A0ABT1U247</accession>
<organism evidence="2 3">
    <name type="scientific">Methylomonas rivi</name>
    <dbReference type="NCBI Taxonomy" id="2952226"/>
    <lineage>
        <taxon>Bacteria</taxon>
        <taxon>Pseudomonadati</taxon>
        <taxon>Pseudomonadota</taxon>
        <taxon>Gammaproteobacteria</taxon>
        <taxon>Methylococcales</taxon>
        <taxon>Methylococcaceae</taxon>
        <taxon>Methylomonas</taxon>
    </lineage>
</organism>
<feature type="transmembrane region" description="Helical" evidence="1">
    <location>
        <begin position="405"/>
        <end position="424"/>
    </location>
</feature>
<evidence type="ECO:0008006" key="4">
    <source>
        <dbReference type="Google" id="ProtNLM"/>
    </source>
</evidence>
<feature type="transmembrane region" description="Helical" evidence="1">
    <location>
        <begin position="60"/>
        <end position="83"/>
    </location>
</feature>
<evidence type="ECO:0000256" key="1">
    <source>
        <dbReference type="SAM" id="Phobius"/>
    </source>
</evidence>
<feature type="transmembrane region" description="Helical" evidence="1">
    <location>
        <begin position="431"/>
        <end position="448"/>
    </location>
</feature>
<evidence type="ECO:0000313" key="2">
    <source>
        <dbReference type="EMBL" id="MCQ8127903.1"/>
    </source>
</evidence>
<keyword evidence="1" id="KW-0812">Transmembrane</keyword>
<sequence length="672" mass="77583">MFILGVVSFLQITFIPGYIAIRFLRLDGISLIQRAVYIFTLSLLINYIVVMPLASLNIYYSWLVFLLLAIEFIVIGGISFKDWKSGKNSGYYVRLVAGVSCENTLSGFGIILISIISLLLFCYLLYKNLGTIFLQSDMMGSYNPWTLEFLLNRLPDPANTMSYPILMPANWSLGYLIMQNENIQFFNKMTLSLFPFVVSLLFIDLSIKNKSLIYLLGLVFYSIILILYTGYLFGAGTLDIPAASIGFLAFYAILDVYFTRSSNKIDGKRLILVILFASVSALIKQAGLFLLIVIMAWLVWFLFVDGKNKTNYKFKENFIILLLSMVVVSVLVLSWYGYIEYQIFQGRSSSSSAWLTKGIHEGRDNYQRFLWAMNLIFPMAKSWKIIGAIIFLLSTLGVFHEKSRLVFLLIICPYLFIWVFYYSYEIRTISPIMPFVAYSAAFGVYVLFEKCFFRVFNIKELSQSAQKSDLSNRVNSDENCQKIRDFWDIEYSSLYLKQINPFVGCCAFSYQFANPMRLLLKVNVHPGLALGMFISVLFAIIILNFTWFSSDKLLLRQSNLLMTVGEAPQLNEFLVDYVSRHEIKGKIASQYGLIRIFPQTKQYYFPLKLLGTYDYFNSILERDDITHIIIKVGNAYGYEFDGDIIALIMRRIENKEYTLLLRDDQHYFIKIR</sequence>
<feature type="transmembrane region" description="Helical" evidence="1">
    <location>
        <begin position="318"/>
        <end position="339"/>
    </location>
</feature>
<proteinExistence type="predicted"/>
<keyword evidence="3" id="KW-1185">Reference proteome</keyword>
<dbReference type="RefSeq" id="WP_256614263.1">
    <property type="nucleotide sequence ID" value="NZ_JANIBK010000018.1"/>
</dbReference>
<dbReference type="Proteomes" id="UP001524586">
    <property type="component" value="Unassembled WGS sequence"/>
</dbReference>
<feature type="transmembrane region" description="Helical" evidence="1">
    <location>
        <begin position="528"/>
        <end position="548"/>
    </location>
</feature>
<feature type="transmembrane region" description="Helical" evidence="1">
    <location>
        <begin position="104"/>
        <end position="126"/>
    </location>
</feature>
<feature type="transmembrane region" description="Helical" evidence="1">
    <location>
        <begin position="382"/>
        <end position="399"/>
    </location>
</feature>
<feature type="transmembrane region" description="Helical" evidence="1">
    <location>
        <begin position="212"/>
        <end position="234"/>
    </location>
</feature>
<feature type="transmembrane region" description="Helical" evidence="1">
    <location>
        <begin position="36"/>
        <end position="54"/>
    </location>
</feature>
<dbReference type="EMBL" id="JANIBK010000018">
    <property type="protein sequence ID" value="MCQ8127903.1"/>
    <property type="molecule type" value="Genomic_DNA"/>
</dbReference>
<evidence type="ECO:0000313" key="3">
    <source>
        <dbReference type="Proteomes" id="UP001524586"/>
    </source>
</evidence>
<keyword evidence="1" id="KW-1133">Transmembrane helix</keyword>
<keyword evidence="1" id="KW-0472">Membrane</keyword>
<feature type="transmembrane region" description="Helical" evidence="1">
    <location>
        <begin position="240"/>
        <end position="258"/>
    </location>
</feature>
<gene>
    <name evidence="2" type="ORF">NP596_05455</name>
</gene>
<feature type="transmembrane region" description="Helical" evidence="1">
    <location>
        <begin position="270"/>
        <end position="303"/>
    </location>
</feature>
<name>A0ABT1U247_9GAMM</name>
<reference evidence="2 3" key="1">
    <citation type="submission" date="2022-07" db="EMBL/GenBank/DDBJ databases">
        <title>Methylomonas rivi sp. nov., Methylomonas rosea sp. nov., Methylomonas aureus sp. nov. and Methylomonas subterranea sp. nov., four novel methanotrophs isolated from a freshwater creek and the deep terrestrial subsurface.</title>
        <authorList>
            <person name="Abin C."/>
            <person name="Sankaranarayanan K."/>
            <person name="Garner C."/>
            <person name="Sindelar R."/>
            <person name="Kotary K."/>
            <person name="Garner R."/>
            <person name="Barclay S."/>
            <person name="Lawson P."/>
            <person name="Krumholz L."/>
        </authorList>
    </citation>
    <scope>NUCLEOTIDE SEQUENCE [LARGE SCALE GENOMIC DNA]</scope>
    <source>
        <strain evidence="2 3">WSC-6</strain>
    </source>
</reference>
<protein>
    <recommendedName>
        <fullName evidence="4">Glycosyltransferase RgtA/B/C/D-like domain-containing protein</fullName>
    </recommendedName>
</protein>
<feature type="transmembrane region" description="Helical" evidence="1">
    <location>
        <begin position="185"/>
        <end position="205"/>
    </location>
</feature>
<feature type="transmembrane region" description="Helical" evidence="1">
    <location>
        <begin position="6"/>
        <end position="24"/>
    </location>
</feature>
<comment type="caution">
    <text evidence="2">The sequence shown here is derived from an EMBL/GenBank/DDBJ whole genome shotgun (WGS) entry which is preliminary data.</text>
</comment>